<dbReference type="Gene3D" id="2.60.120.10">
    <property type="entry name" value="Jelly Rolls"/>
    <property type="match status" value="1"/>
</dbReference>
<evidence type="ECO:0000256" key="2">
    <source>
        <dbReference type="ARBA" id="ARBA00007456"/>
    </source>
</evidence>
<dbReference type="Pfam" id="PF00190">
    <property type="entry name" value="Cupin_1"/>
    <property type="match status" value="1"/>
</dbReference>
<name>A0A6A6VY56_9PEZI</name>
<dbReference type="RefSeq" id="XP_033596668.1">
    <property type="nucleotide sequence ID" value="XM_033739340.1"/>
</dbReference>
<dbReference type="SMART" id="SM00835">
    <property type="entry name" value="Cupin_1"/>
    <property type="match status" value="1"/>
</dbReference>
<evidence type="ECO:0000256" key="6">
    <source>
        <dbReference type="SAM" id="SignalP"/>
    </source>
</evidence>
<dbReference type="EMBL" id="ML996581">
    <property type="protein sequence ID" value="KAF2754217.1"/>
    <property type="molecule type" value="Genomic_DNA"/>
</dbReference>
<dbReference type="InterPro" id="IPR001929">
    <property type="entry name" value="Germin"/>
</dbReference>
<dbReference type="PANTHER" id="PTHR31238">
    <property type="entry name" value="GERMIN-LIKE PROTEIN SUBFAMILY 3 MEMBER 3"/>
    <property type="match status" value="1"/>
</dbReference>
<comment type="subcellular location">
    <subcellularLocation>
        <location evidence="1">Secreted</location>
    </subcellularLocation>
</comment>
<dbReference type="InterPro" id="IPR011051">
    <property type="entry name" value="RmlC_Cupin_sf"/>
</dbReference>
<dbReference type="AlphaFoldDB" id="A0A6A6VY56"/>
<reference evidence="8" key="1">
    <citation type="journal article" date="2020" name="Stud. Mycol.">
        <title>101 Dothideomycetes genomes: a test case for predicting lifestyles and emergence of pathogens.</title>
        <authorList>
            <person name="Haridas S."/>
            <person name="Albert R."/>
            <person name="Binder M."/>
            <person name="Bloem J."/>
            <person name="Labutti K."/>
            <person name="Salamov A."/>
            <person name="Andreopoulos B."/>
            <person name="Baker S."/>
            <person name="Barry K."/>
            <person name="Bills G."/>
            <person name="Bluhm B."/>
            <person name="Cannon C."/>
            <person name="Castanera R."/>
            <person name="Culley D."/>
            <person name="Daum C."/>
            <person name="Ezra D."/>
            <person name="Gonzalez J."/>
            <person name="Henrissat B."/>
            <person name="Kuo A."/>
            <person name="Liang C."/>
            <person name="Lipzen A."/>
            <person name="Lutzoni F."/>
            <person name="Magnuson J."/>
            <person name="Mondo S."/>
            <person name="Nolan M."/>
            <person name="Ohm R."/>
            <person name="Pangilinan J."/>
            <person name="Park H.-J."/>
            <person name="Ramirez L."/>
            <person name="Alfaro M."/>
            <person name="Sun H."/>
            <person name="Tritt A."/>
            <person name="Yoshinaga Y."/>
            <person name="Zwiers L.-H."/>
            <person name="Turgeon B."/>
            <person name="Goodwin S."/>
            <person name="Spatafora J."/>
            <person name="Crous P."/>
            <person name="Grigoriev I."/>
        </authorList>
    </citation>
    <scope>NUCLEOTIDE SEQUENCE</scope>
    <source>
        <strain evidence="8">CBS 121739</strain>
    </source>
</reference>
<keyword evidence="4" id="KW-0479">Metal-binding</keyword>
<evidence type="ECO:0000256" key="1">
    <source>
        <dbReference type="ARBA" id="ARBA00004613"/>
    </source>
</evidence>
<dbReference type="OrthoDB" id="1921208at2759"/>
<accession>A0A6A6VY56</accession>
<keyword evidence="5" id="KW-0464">Manganese</keyword>
<dbReference type="CDD" id="cd02241">
    <property type="entry name" value="cupin_OxOx"/>
    <property type="match status" value="1"/>
</dbReference>
<dbReference type="GO" id="GO:0030145">
    <property type="term" value="F:manganese ion binding"/>
    <property type="evidence" value="ECO:0007669"/>
    <property type="project" value="InterPro"/>
</dbReference>
<evidence type="ECO:0000256" key="5">
    <source>
        <dbReference type="ARBA" id="ARBA00023211"/>
    </source>
</evidence>
<organism evidence="8 9">
    <name type="scientific">Pseudovirgaria hyperparasitica</name>
    <dbReference type="NCBI Taxonomy" id="470096"/>
    <lineage>
        <taxon>Eukaryota</taxon>
        <taxon>Fungi</taxon>
        <taxon>Dikarya</taxon>
        <taxon>Ascomycota</taxon>
        <taxon>Pezizomycotina</taxon>
        <taxon>Dothideomycetes</taxon>
        <taxon>Dothideomycetes incertae sedis</taxon>
        <taxon>Acrospermales</taxon>
        <taxon>Acrospermaceae</taxon>
        <taxon>Pseudovirgaria</taxon>
    </lineage>
</organism>
<keyword evidence="9" id="KW-1185">Reference proteome</keyword>
<evidence type="ECO:0000313" key="9">
    <source>
        <dbReference type="Proteomes" id="UP000799437"/>
    </source>
</evidence>
<dbReference type="SUPFAM" id="SSF51182">
    <property type="entry name" value="RmlC-like cupins"/>
    <property type="match status" value="1"/>
</dbReference>
<evidence type="ECO:0000256" key="4">
    <source>
        <dbReference type="ARBA" id="ARBA00022723"/>
    </source>
</evidence>
<evidence type="ECO:0000259" key="7">
    <source>
        <dbReference type="SMART" id="SM00835"/>
    </source>
</evidence>
<feature type="chain" id="PRO_5025375371" evidence="6">
    <location>
        <begin position="20"/>
        <end position="281"/>
    </location>
</feature>
<sequence length="281" mass="29987">MAQALFSIIALAAVSAAAAVQSPVDAHDILERAVNPKTVNTLSAAQLQAQRQGLILAGSEQNRLNLLFPNAPDATNNTYQFINNTVKAPTGGTVFLGTVESFPALYSTDVSIGIGFVNPCGLNTPHIHPRANEFLVVTQGTLIAGLELEQDNGYGNVVGGEPNVLGPIPQVNATLTNYTGFLFPKGLTHWQFNPNCEPAVFVAAFDSSDPGRAEVARSFFSVYPSEVDLSATGYQTNYLSSADVDQLRATANNQAVSVVQSCAKRCGIPFQKRDLHEFLFV</sequence>
<dbReference type="InterPro" id="IPR014710">
    <property type="entry name" value="RmlC-like_jellyroll"/>
</dbReference>
<evidence type="ECO:0000256" key="3">
    <source>
        <dbReference type="ARBA" id="ARBA00022525"/>
    </source>
</evidence>
<dbReference type="GeneID" id="54480394"/>
<proteinExistence type="inferred from homology"/>
<keyword evidence="6" id="KW-0732">Signal</keyword>
<protein>
    <submittedName>
        <fullName evidence="8">RmlC-like cupin</fullName>
    </submittedName>
</protein>
<dbReference type="GO" id="GO:0005576">
    <property type="term" value="C:extracellular region"/>
    <property type="evidence" value="ECO:0007669"/>
    <property type="project" value="UniProtKB-SubCell"/>
</dbReference>
<dbReference type="Proteomes" id="UP000799437">
    <property type="component" value="Unassembled WGS sequence"/>
</dbReference>
<feature type="signal peptide" evidence="6">
    <location>
        <begin position="1"/>
        <end position="19"/>
    </location>
</feature>
<dbReference type="InterPro" id="IPR006045">
    <property type="entry name" value="Cupin_1"/>
</dbReference>
<keyword evidence="3" id="KW-0964">Secreted</keyword>
<feature type="domain" description="Cupin type-1" evidence="7">
    <location>
        <begin position="79"/>
        <end position="228"/>
    </location>
</feature>
<comment type="similarity">
    <text evidence="2">Belongs to the germin family.</text>
</comment>
<evidence type="ECO:0000313" key="8">
    <source>
        <dbReference type="EMBL" id="KAF2754217.1"/>
    </source>
</evidence>
<gene>
    <name evidence="8" type="ORF">EJ05DRAFT_152675</name>
</gene>